<dbReference type="AlphaFoldDB" id="A0A0A1MNC9"/>
<protein>
    <submittedName>
        <fullName evidence="1">Sugar phosphatase YidA</fullName>
    </submittedName>
</protein>
<accession>A0A0A1MNC9</accession>
<name>A0A0A1MNC9_9BACI</name>
<dbReference type="CDD" id="cd07516">
    <property type="entry name" value="HAD_Pase"/>
    <property type="match status" value="1"/>
</dbReference>
<dbReference type="RefSeq" id="WP_052484911.1">
    <property type="nucleotide sequence ID" value="NZ_CAXOIH010000010.1"/>
</dbReference>
<dbReference type="PROSITE" id="PS01229">
    <property type="entry name" value="COF_2"/>
    <property type="match status" value="1"/>
</dbReference>
<dbReference type="SFLD" id="SFLDG01140">
    <property type="entry name" value="C2.B:_Phosphomannomutase_and_P"/>
    <property type="match status" value="1"/>
</dbReference>
<evidence type="ECO:0000313" key="1">
    <source>
        <dbReference type="EMBL" id="CEI81177.1"/>
    </source>
</evidence>
<dbReference type="SFLD" id="SFLDG01144">
    <property type="entry name" value="C2.B.4:_PGP_Like"/>
    <property type="match status" value="1"/>
</dbReference>
<dbReference type="EMBL" id="CDGG01000001">
    <property type="protein sequence ID" value="CEI81177.1"/>
    <property type="molecule type" value="Genomic_DNA"/>
</dbReference>
<gene>
    <name evidence="1" type="primary">yidA_2</name>
    <name evidence="1" type="ORF">BN997_00995</name>
</gene>
<dbReference type="Pfam" id="PF08282">
    <property type="entry name" value="Hydrolase_3"/>
    <property type="match status" value="2"/>
</dbReference>
<dbReference type="InterPro" id="IPR006379">
    <property type="entry name" value="HAD-SF_hydro_IIB"/>
</dbReference>
<evidence type="ECO:0000313" key="2">
    <source>
        <dbReference type="Proteomes" id="UP000040453"/>
    </source>
</evidence>
<dbReference type="SFLD" id="SFLDS00003">
    <property type="entry name" value="Haloacid_Dehalogenase"/>
    <property type="match status" value="1"/>
</dbReference>
<dbReference type="InterPro" id="IPR023214">
    <property type="entry name" value="HAD_sf"/>
</dbReference>
<dbReference type="OrthoDB" id="9806027at2"/>
<dbReference type="STRING" id="545501.BN997_00995"/>
<dbReference type="Gene3D" id="3.40.50.1000">
    <property type="entry name" value="HAD superfamily/HAD-like"/>
    <property type="match status" value="1"/>
</dbReference>
<proteinExistence type="predicted"/>
<dbReference type="PANTHER" id="PTHR10000:SF55">
    <property type="entry name" value="5-AMINO-6-(5-PHOSPHO-D-RIBITYLAMINO)URACIL PHOSPHATASE YCSE"/>
    <property type="match status" value="1"/>
</dbReference>
<dbReference type="Gene3D" id="3.30.1240.10">
    <property type="match status" value="1"/>
</dbReference>
<dbReference type="GO" id="GO:0005829">
    <property type="term" value="C:cytosol"/>
    <property type="evidence" value="ECO:0007669"/>
    <property type="project" value="TreeGrafter"/>
</dbReference>
<organism evidence="1 2">
    <name type="scientific">Oceanobacillus oncorhynchi</name>
    <dbReference type="NCBI Taxonomy" id="545501"/>
    <lineage>
        <taxon>Bacteria</taxon>
        <taxon>Bacillati</taxon>
        <taxon>Bacillota</taxon>
        <taxon>Bacilli</taxon>
        <taxon>Bacillales</taxon>
        <taxon>Bacillaceae</taxon>
        <taxon>Oceanobacillus</taxon>
    </lineage>
</organism>
<dbReference type="Proteomes" id="UP000040453">
    <property type="component" value="Unassembled WGS sequence"/>
</dbReference>
<keyword evidence="2" id="KW-1185">Reference proteome</keyword>
<dbReference type="GO" id="GO:0000287">
    <property type="term" value="F:magnesium ion binding"/>
    <property type="evidence" value="ECO:0007669"/>
    <property type="project" value="TreeGrafter"/>
</dbReference>
<reference evidence="1 2" key="1">
    <citation type="submission" date="2014-11" db="EMBL/GenBank/DDBJ databases">
        <authorList>
            <person name="Urmite Genomes Urmite Genomes"/>
        </authorList>
    </citation>
    <scope>NUCLEOTIDE SEQUENCE [LARGE SCALE GENOMIC DNA]</scope>
    <source>
        <strain evidence="1 2">Oc5</strain>
    </source>
</reference>
<dbReference type="SUPFAM" id="SSF56784">
    <property type="entry name" value="HAD-like"/>
    <property type="match status" value="1"/>
</dbReference>
<dbReference type="PANTHER" id="PTHR10000">
    <property type="entry name" value="PHOSPHOSERINE PHOSPHATASE"/>
    <property type="match status" value="1"/>
</dbReference>
<sequence length="245" mass="27115">MTKSVKLIALDMDGTLLNPALEVSKRNKEAIQEALRQGIQVVLSTGRGIDTCYPYAEELKLQTFMITANGGQVWTMEKELLQQKLLANETVEKLQQYTEEAGVHRWMISTEGVFQGDETVNIQDYQWLKFGCASEDLDRLQEVKDRLKELEGLEITNSLPTNIEINPEGVSKANALSFLCDRTGISMEEIMAVGDSLNDLKMIQQVGVGVAMGNAQEKIKEAANAVTDSNLEDGVGKAIEKFALK</sequence>
<dbReference type="GO" id="GO:0016791">
    <property type="term" value="F:phosphatase activity"/>
    <property type="evidence" value="ECO:0007669"/>
    <property type="project" value="TreeGrafter"/>
</dbReference>
<dbReference type="InterPro" id="IPR036412">
    <property type="entry name" value="HAD-like_sf"/>
</dbReference>
<dbReference type="NCBIfam" id="TIGR01484">
    <property type="entry name" value="HAD-SF-IIB"/>
    <property type="match status" value="1"/>
</dbReference>
<dbReference type="PROSITE" id="PS01228">
    <property type="entry name" value="COF_1"/>
    <property type="match status" value="1"/>
</dbReference>